<dbReference type="Pfam" id="PF25766">
    <property type="entry name" value="TPR_RPAP1"/>
    <property type="match status" value="1"/>
</dbReference>
<comment type="caution">
    <text evidence="9">The sequence shown here is derived from an EMBL/GenBank/DDBJ whole genome shotgun (WGS) entry which is preliminary data.</text>
</comment>
<organism evidence="9 10">
    <name type="scientific">Paramarasmius palmivorus</name>
    <dbReference type="NCBI Taxonomy" id="297713"/>
    <lineage>
        <taxon>Eukaryota</taxon>
        <taxon>Fungi</taxon>
        <taxon>Dikarya</taxon>
        <taxon>Basidiomycota</taxon>
        <taxon>Agaricomycotina</taxon>
        <taxon>Agaricomycetes</taxon>
        <taxon>Agaricomycetidae</taxon>
        <taxon>Agaricales</taxon>
        <taxon>Marasmiineae</taxon>
        <taxon>Marasmiaceae</taxon>
        <taxon>Paramarasmius</taxon>
    </lineage>
</organism>
<dbReference type="Proteomes" id="UP001383192">
    <property type="component" value="Unassembled WGS sequence"/>
</dbReference>
<keyword evidence="3" id="KW-0804">Transcription</keyword>
<dbReference type="GO" id="GO:0006366">
    <property type="term" value="P:transcription by RNA polymerase II"/>
    <property type="evidence" value="ECO:0007669"/>
    <property type="project" value="InterPro"/>
</dbReference>
<feature type="compositionally biased region" description="Low complexity" evidence="5">
    <location>
        <begin position="136"/>
        <end position="167"/>
    </location>
</feature>
<feature type="compositionally biased region" description="Low complexity" evidence="5">
    <location>
        <begin position="261"/>
        <end position="272"/>
    </location>
</feature>
<feature type="region of interest" description="Disordered" evidence="5">
    <location>
        <begin position="124"/>
        <end position="216"/>
    </location>
</feature>
<feature type="compositionally biased region" description="Basic and acidic residues" evidence="5">
    <location>
        <begin position="75"/>
        <end position="107"/>
    </location>
</feature>
<name>A0AAW0DWS9_9AGAR</name>
<keyword evidence="4" id="KW-0539">Nucleus</keyword>
<feature type="region of interest" description="Disordered" evidence="5">
    <location>
        <begin position="1"/>
        <end position="107"/>
    </location>
</feature>
<dbReference type="PANTHER" id="PTHR21483">
    <property type="entry name" value="RNA POLYMERASE II-ASSOCIATED PROTEIN 1"/>
    <property type="match status" value="1"/>
</dbReference>
<feature type="compositionally biased region" description="Polar residues" evidence="5">
    <location>
        <begin position="231"/>
        <end position="247"/>
    </location>
</feature>
<reference evidence="9 10" key="1">
    <citation type="submission" date="2024-01" db="EMBL/GenBank/DDBJ databases">
        <title>A draft genome for a cacao thread blight-causing isolate of Paramarasmius palmivorus.</title>
        <authorList>
            <person name="Baruah I.K."/>
            <person name="Bukari Y."/>
            <person name="Amoako-Attah I."/>
            <person name="Meinhardt L.W."/>
            <person name="Bailey B.A."/>
            <person name="Cohen S.P."/>
        </authorList>
    </citation>
    <scope>NUCLEOTIDE SEQUENCE [LARGE SCALE GENOMIC DNA]</scope>
    <source>
        <strain evidence="9 10">GH-12</strain>
    </source>
</reference>
<evidence type="ECO:0000256" key="4">
    <source>
        <dbReference type="ARBA" id="ARBA00023242"/>
    </source>
</evidence>
<feature type="domain" description="RPAP1/MINIYO-like TPR repeats" evidence="8">
    <location>
        <begin position="1170"/>
        <end position="1260"/>
    </location>
</feature>
<feature type="domain" description="RPAP1 C-terminal" evidence="6">
    <location>
        <begin position="353"/>
        <end position="417"/>
    </location>
</feature>
<comment type="similarity">
    <text evidence="2">Belongs to the RPAP1 family.</text>
</comment>
<feature type="compositionally biased region" description="Low complexity" evidence="5">
    <location>
        <begin position="287"/>
        <end position="298"/>
    </location>
</feature>
<comment type="subcellular location">
    <subcellularLocation>
        <location evidence="1">Nucleus</location>
    </subcellularLocation>
</comment>
<proteinExistence type="inferred from homology"/>
<evidence type="ECO:0000256" key="3">
    <source>
        <dbReference type="ARBA" id="ARBA00023163"/>
    </source>
</evidence>
<dbReference type="Pfam" id="PF08620">
    <property type="entry name" value="RPAP1_C"/>
    <property type="match status" value="1"/>
</dbReference>
<evidence type="ECO:0000313" key="9">
    <source>
        <dbReference type="EMBL" id="KAK7056748.1"/>
    </source>
</evidence>
<evidence type="ECO:0008006" key="11">
    <source>
        <dbReference type="Google" id="ProtNLM"/>
    </source>
</evidence>
<feature type="compositionally biased region" description="Basic and acidic residues" evidence="5">
    <location>
        <begin position="249"/>
        <end position="259"/>
    </location>
</feature>
<dbReference type="InterPro" id="IPR013929">
    <property type="entry name" value="RPAP1_C"/>
</dbReference>
<keyword evidence="10" id="KW-1185">Reference proteome</keyword>
<evidence type="ECO:0000256" key="2">
    <source>
        <dbReference type="ARBA" id="ARBA00009953"/>
    </source>
</evidence>
<accession>A0AAW0DWS9</accession>
<dbReference type="Pfam" id="PF08621">
    <property type="entry name" value="RPAP1_N"/>
    <property type="match status" value="1"/>
</dbReference>
<dbReference type="InterPro" id="IPR057989">
    <property type="entry name" value="TPR_RPAP1/MINIYO-like"/>
</dbReference>
<feature type="compositionally biased region" description="Polar residues" evidence="5">
    <location>
        <begin position="299"/>
        <end position="310"/>
    </location>
</feature>
<evidence type="ECO:0000259" key="8">
    <source>
        <dbReference type="Pfam" id="PF25766"/>
    </source>
</evidence>
<evidence type="ECO:0000259" key="7">
    <source>
        <dbReference type="Pfam" id="PF08621"/>
    </source>
</evidence>
<dbReference type="InterPro" id="IPR039913">
    <property type="entry name" value="RPAP1/Rba50"/>
</dbReference>
<feature type="domain" description="RPAP1 N-terminal" evidence="7">
    <location>
        <begin position="82"/>
        <end position="126"/>
    </location>
</feature>
<dbReference type="EMBL" id="JAYKXP010000006">
    <property type="protein sequence ID" value="KAK7056748.1"/>
    <property type="molecule type" value="Genomic_DNA"/>
</dbReference>
<evidence type="ECO:0000256" key="5">
    <source>
        <dbReference type="SAM" id="MobiDB-lite"/>
    </source>
</evidence>
<dbReference type="InterPro" id="IPR013930">
    <property type="entry name" value="RPAP1_N"/>
</dbReference>
<gene>
    <name evidence="9" type="ORF">VNI00_002465</name>
</gene>
<evidence type="ECO:0000256" key="1">
    <source>
        <dbReference type="ARBA" id="ARBA00004123"/>
    </source>
</evidence>
<protein>
    <recommendedName>
        <fullName evidence="11">RNA polymerase II-associated protein 1 C-terminal domain-containing protein</fullName>
    </recommendedName>
</protein>
<dbReference type="PANTHER" id="PTHR21483:SF18">
    <property type="entry name" value="RNA POLYMERASE II-ASSOCIATED PROTEIN 1"/>
    <property type="match status" value="1"/>
</dbReference>
<sequence>MQLPDSTDLLGSVIERKPSNLTPKPPAFSPTAKAGFPSVQHRSKGKSAFARNIENQKKTPAKDVSVPQVIPHSKNTGDWRDQISRENEERVRNMTDEERERERQEILERFGSDVGDILRRAREARERKEKAGINMEPIPVTTEIPPTSPSRSGSPPPSALSASSTRPNSPSRGSRKLRFAQIVPEDVHVYESAPPSPRKRSLLALPPPSASDSDAVSLGTLKNVILLNDTNMTSPSDEAKASDQTNLDVRMKSPPRDEELPNPISSFPNNPNEIGAFDQTNLDIRMNSPSKNEESSNPFTSSTQPTSNETPEPDEGTPEYIRRRYFPSAPADNPDIAWMVPPSLDGSESGVDQLRFDLNGHPISSAKSLSLPTHLGLHHHAEGKHAGYTLDDIFLLSRSKVPAQRAAMLGVLKGIIAWWRENKGDETDDTTSTIEQLQNASPSLLKRVLFAGLEALPERGVVGVRAVEIVWECIVGWDPVPGGTDEDQYYEWGGIELGSSELIDGLPLADVLPQLVSILTAPPDGTASTDTTPGTPVQHLVLSILHRIAYHSNKAADQIASTSKLAYTIIRTFIVVPTSSSSSTLLSPDPRALRFLTTLSQSSRANAKSLTEPADMFLRLLVTFKSTAPTTIPTQTLLAVIEIMHFYTSLARYGMYAHIATDAREVWWKIGEWIKEVASSAPSAQHLKVISAWAGLLEAWMVCATDPHRTTPSHDLLWSQVAGWEWGKDLLELVEALLSLDLPDVSTHLWRVRAAVCRALAAWLEGSQVNGIKGGEEERFACIALLSKVFSQGKVYSERNEGIVEEMKSQLAGLILSADPTTLAKLGHDSYELMSIIRVWLACCPPSSQEPMSSPPFELPFAQISELCAGIVRNDGWRANPSTDILRHSPLLRLFRRPITSLLATYLRFSRQLPGVSEDIWLAQAFAVMLTLLPGDEDHGLRIVDDVLCVITEDWAKARSLDVPQVIWQKGGWDAIRPFLLFEVNPDNTVFPSPLSFSPRSISSATTQRLPLLQTAPRTEWAPSGLPLRKDWILSPLDHVLHSGNASSLFSQQGLFPSSFEASETEIVRAALLLAQISREVIRRFANALAGAALSREEAVLGCMKVFMLEHEQDQNQNTQEVFRDSIVGRYMDELIAPYTLGADSNRYGKPESSGPNLEQVAIGFLGSSTPFYQYYTDFVALYDSISFSHPTFARLLLPPTSMRYPIDYRKHLWDDFSHIVRTIRTPMDQVISEDIREYLWPVETDPQMVGAYLRALIKHGHFLEGFVRLVAIHHIACNIWPDLCDESAEESPMREERANKLFKAVVDQCEMEVVREVVKYKQRTDGAVVLPPSCFESQLERLEVIERWGGPHVVQRLEGLFRE</sequence>
<evidence type="ECO:0000313" key="10">
    <source>
        <dbReference type="Proteomes" id="UP001383192"/>
    </source>
</evidence>
<evidence type="ECO:0000259" key="6">
    <source>
        <dbReference type="Pfam" id="PF08620"/>
    </source>
</evidence>
<feature type="region of interest" description="Disordered" evidence="5">
    <location>
        <begin position="231"/>
        <end position="319"/>
    </location>
</feature>